<keyword evidence="1" id="KW-1133">Transmembrane helix</keyword>
<organism evidence="2 3">
    <name type="scientific">Actinoplanes aureus</name>
    <dbReference type="NCBI Taxonomy" id="2792083"/>
    <lineage>
        <taxon>Bacteria</taxon>
        <taxon>Bacillati</taxon>
        <taxon>Actinomycetota</taxon>
        <taxon>Actinomycetes</taxon>
        <taxon>Micromonosporales</taxon>
        <taxon>Micromonosporaceae</taxon>
        <taxon>Actinoplanes</taxon>
    </lineage>
</organism>
<accession>A0A931C515</accession>
<proteinExistence type="predicted"/>
<evidence type="ECO:0000256" key="1">
    <source>
        <dbReference type="SAM" id="Phobius"/>
    </source>
</evidence>
<name>A0A931C515_9ACTN</name>
<evidence type="ECO:0000313" key="2">
    <source>
        <dbReference type="EMBL" id="MBG0560737.1"/>
    </source>
</evidence>
<dbReference type="Proteomes" id="UP000598146">
    <property type="component" value="Unassembled WGS sequence"/>
</dbReference>
<dbReference type="AlphaFoldDB" id="A0A931C515"/>
<sequence>MSRPGWYWWVALLASCLTTGITAVVISLRAQAESERKLCGAVIAQDEAWSETTPTTVTGRRVAEAMRELRRELGCSPG</sequence>
<dbReference type="PROSITE" id="PS51257">
    <property type="entry name" value="PROKAR_LIPOPROTEIN"/>
    <property type="match status" value="1"/>
</dbReference>
<evidence type="ECO:0000313" key="3">
    <source>
        <dbReference type="Proteomes" id="UP000598146"/>
    </source>
</evidence>
<keyword evidence="3" id="KW-1185">Reference proteome</keyword>
<feature type="transmembrane region" description="Helical" evidence="1">
    <location>
        <begin position="6"/>
        <end position="28"/>
    </location>
</feature>
<keyword evidence="1" id="KW-0812">Transmembrane</keyword>
<keyword evidence="1" id="KW-0472">Membrane</keyword>
<dbReference type="EMBL" id="JADQTO010000002">
    <property type="protein sequence ID" value="MBG0560737.1"/>
    <property type="molecule type" value="Genomic_DNA"/>
</dbReference>
<protein>
    <submittedName>
        <fullName evidence="2">Uncharacterized protein</fullName>
    </submittedName>
</protein>
<dbReference type="RefSeq" id="WP_196412539.1">
    <property type="nucleotide sequence ID" value="NZ_JADQTO010000002.1"/>
</dbReference>
<gene>
    <name evidence="2" type="ORF">I4J89_04555</name>
</gene>
<comment type="caution">
    <text evidence="2">The sequence shown here is derived from an EMBL/GenBank/DDBJ whole genome shotgun (WGS) entry which is preliminary data.</text>
</comment>
<reference evidence="2" key="1">
    <citation type="submission" date="2020-11" db="EMBL/GenBank/DDBJ databases">
        <title>Isolation and identification of active actinomycetes.</title>
        <authorList>
            <person name="Sun X."/>
        </authorList>
    </citation>
    <scope>NUCLEOTIDE SEQUENCE</scope>
    <source>
        <strain evidence="2">NEAU-A11</strain>
    </source>
</reference>